<dbReference type="KEGG" id="prz:GZH47_07165"/>
<keyword evidence="2" id="KW-0378">Hydrolase</keyword>
<dbReference type="Proteomes" id="UP000479114">
    <property type="component" value="Chromosome"/>
</dbReference>
<keyword evidence="2" id="KW-0547">Nucleotide-binding</keyword>
<dbReference type="InterPro" id="IPR006179">
    <property type="entry name" value="5_nucleotidase/apyrase"/>
</dbReference>
<dbReference type="AlphaFoldDB" id="A0A6C0NXK0"/>
<name>A0A6C0NXK0_9BACL</name>
<dbReference type="GO" id="GO:0000166">
    <property type="term" value="F:nucleotide binding"/>
    <property type="evidence" value="ECO:0007669"/>
    <property type="project" value="UniProtKB-KW"/>
</dbReference>
<reference evidence="5 6" key="1">
    <citation type="submission" date="2020-02" db="EMBL/GenBank/DDBJ databases">
        <title>Paenibacillus sp. nov., isolated from rhizosphere soil of tomato.</title>
        <authorList>
            <person name="Weon H.-Y."/>
            <person name="Lee S.A."/>
        </authorList>
    </citation>
    <scope>NUCLEOTIDE SEQUENCE [LARGE SCALE GENOMIC DNA]</scope>
    <source>
        <strain evidence="5 6">14171R-81</strain>
    </source>
</reference>
<dbReference type="InterPro" id="IPR008334">
    <property type="entry name" value="5'-Nucleotdase_C"/>
</dbReference>
<accession>A0A6C0NXK0</accession>
<feature type="domain" description="5'-Nucleotidase C-terminal" evidence="4">
    <location>
        <begin position="295"/>
        <end position="431"/>
    </location>
</feature>
<dbReference type="CDD" id="cd00845">
    <property type="entry name" value="MPP_UshA_N_like"/>
    <property type="match status" value="1"/>
</dbReference>
<dbReference type="EMBL" id="CP048286">
    <property type="protein sequence ID" value="QHW30656.1"/>
    <property type="molecule type" value="Genomic_DNA"/>
</dbReference>
<evidence type="ECO:0000256" key="1">
    <source>
        <dbReference type="ARBA" id="ARBA00022729"/>
    </source>
</evidence>
<gene>
    <name evidence="5" type="ORF">GZH47_07165</name>
</gene>
<dbReference type="GO" id="GO:0009166">
    <property type="term" value="P:nucleotide catabolic process"/>
    <property type="evidence" value="ECO:0007669"/>
    <property type="project" value="InterPro"/>
</dbReference>
<keyword evidence="6" id="KW-1185">Reference proteome</keyword>
<feature type="domain" description="Calcineurin-like phosphoesterase" evidence="3">
    <location>
        <begin position="13"/>
        <end position="210"/>
    </location>
</feature>
<evidence type="ECO:0000259" key="3">
    <source>
        <dbReference type="Pfam" id="PF00149"/>
    </source>
</evidence>
<sequence>MKDMAMDGAHVVLLHSNDIHSRLEQAAKMAAYIDEARQTYGNDHVLTLDIGDHMDRMRVETEASDGMVNIELLNAAGYDAVTLGNNEGLTFTPEQLDAAFGERAKFPVVCANLCRTADGTRPSWMLPYTIVEKAGLRFGIVGVTAAFAEFYTLLGWEATDPLEAVAEQTSRIRQQADIVIVMSHLGLRLDRQMAESIPGIDLVLGGHTHHLLEEPEIIGDTYVCATGKFGEYVGRVDIRVNAGTGRRSIQVEVIPLAAYAEELQASVIIEESLAASRHRLGRVIAVLDEPLPARIEQDSPLGNLLAAGLRRWTGSEIGLVNAGQLLGGLASGEVTAGDLHALCPSPINPCRMQLSGSDIRRSLEESLLREFIDKPIRGFGFRGSVLGTLAVDGLEIRYDPELPPYARIVSLTVNGLELRDDRSYSVGTIDMFTFGVGYERIKNGTAFTYYLPEFIRNVLERELCSSKAVADSFRPRWTSD</sequence>
<evidence type="ECO:0000259" key="4">
    <source>
        <dbReference type="Pfam" id="PF02872"/>
    </source>
</evidence>
<comment type="similarity">
    <text evidence="2">Belongs to the 5'-nucleotidase family.</text>
</comment>
<protein>
    <submittedName>
        <fullName evidence="5">Bifunctional metallophosphatase/5'-nucleotidase</fullName>
    </submittedName>
</protein>
<dbReference type="GO" id="GO:0008768">
    <property type="term" value="F:UDP-sugar diphosphatase activity"/>
    <property type="evidence" value="ECO:0007669"/>
    <property type="project" value="TreeGrafter"/>
</dbReference>
<dbReference type="PRINTS" id="PR01607">
    <property type="entry name" value="APYRASEFAMLY"/>
</dbReference>
<dbReference type="SUPFAM" id="SSF55816">
    <property type="entry name" value="5'-nucleotidase (syn. UDP-sugar hydrolase), C-terminal domain"/>
    <property type="match status" value="1"/>
</dbReference>
<dbReference type="PANTHER" id="PTHR11575:SF23">
    <property type="entry name" value="5-NUCLEOTIDASE FAMILY PROTEIN"/>
    <property type="match status" value="1"/>
</dbReference>
<dbReference type="Pfam" id="PF02872">
    <property type="entry name" value="5_nucleotid_C"/>
    <property type="match status" value="1"/>
</dbReference>
<dbReference type="SUPFAM" id="SSF56300">
    <property type="entry name" value="Metallo-dependent phosphatases"/>
    <property type="match status" value="1"/>
</dbReference>
<keyword evidence="1" id="KW-0732">Signal</keyword>
<dbReference type="Gene3D" id="3.60.21.10">
    <property type="match status" value="1"/>
</dbReference>
<dbReference type="InterPro" id="IPR029052">
    <property type="entry name" value="Metallo-depent_PP-like"/>
</dbReference>
<organism evidence="5 6">
    <name type="scientific">Paenibacillus rhizovicinus</name>
    <dbReference type="NCBI Taxonomy" id="2704463"/>
    <lineage>
        <taxon>Bacteria</taxon>
        <taxon>Bacillati</taxon>
        <taxon>Bacillota</taxon>
        <taxon>Bacilli</taxon>
        <taxon>Bacillales</taxon>
        <taxon>Paenibacillaceae</taxon>
        <taxon>Paenibacillus</taxon>
    </lineage>
</organism>
<dbReference type="Gene3D" id="3.90.780.10">
    <property type="entry name" value="5'-Nucleotidase, C-terminal domain"/>
    <property type="match status" value="1"/>
</dbReference>
<dbReference type="InterPro" id="IPR004843">
    <property type="entry name" value="Calcineurin-like_PHP"/>
</dbReference>
<dbReference type="GO" id="GO:0008253">
    <property type="term" value="F:5'-nucleotidase activity"/>
    <property type="evidence" value="ECO:0007669"/>
    <property type="project" value="TreeGrafter"/>
</dbReference>
<dbReference type="InterPro" id="IPR036907">
    <property type="entry name" value="5'-Nucleotdase_C_sf"/>
</dbReference>
<evidence type="ECO:0000313" key="6">
    <source>
        <dbReference type="Proteomes" id="UP000479114"/>
    </source>
</evidence>
<evidence type="ECO:0000256" key="2">
    <source>
        <dbReference type="RuleBase" id="RU362119"/>
    </source>
</evidence>
<dbReference type="PANTHER" id="PTHR11575">
    <property type="entry name" value="5'-NUCLEOTIDASE-RELATED"/>
    <property type="match status" value="1"/>
</dbReference>
<dbReference type="GO" id="GO:0030288">
    <property type="term" value="C:outer membrane-bounded periplasmic space"/>
    <property type="evidence" value="ECO:0007669"/>
    <property type="project" value="TreeGrafter"/>
</dbReference>
<proteinExistence type="inferred from homology"/>
<evidence type="ECO:0000313" key="5">
    <source>
        <dbReference type="EMBL" id="QHW30656.1"/>
    </source>
</evidence>
<dbReference type="Pfam" id="PF00149">
    <property type="entry name" value="Metallophos"/>
    <property type="match status" value="1"/>
</dbReference>